<keyword evidence="1" id="KW-1133">Transmembrane helix</keyword>
<accession>A0A839QS12</accession>
<feature type="transmembrane region" description="Helical" evidence="1">
    <location>
        <begin position="90"/>
        <end position="113"/>
    </location>
</feature>
<evidence type="ECO:0000313" key="2">
    <source>
        <dbReference type="EMBL" id="MBB2994831.1"/>
    </source>
</evidence>
<reference evidence="2 3" key="1">
    <citation type="submission" date="2020-08" db="EMBL/GenBank/DDBJ databases">
        <title>Sequencing the genomes of 1000 actinobacteria strains.</title>
        <authorList>
            <person name="Klenk H.-P."/>
        </authorList>
    </citation>
    <scope>NUCLEOTIDE SEQUENCE [LARGE SCALE GENOMIC DNA]</scope>
    <source>
        <strain evidence="2 3">DSM 22826</strain>
    </source>
</reference>
<dbReference type="AlphaFoldDB" id="A0A839QS12"/>
<keyword evidence="1" id="KW-0812">Transmembrane</keyword>
<evidence type="ECO:0000256" key="1">
    <source>
        <dbReference type="SAM" id="Phobius"/>
    </source>
</evidence>
<gene>
    <name evidence="2" type="ORF">E9229_001022</name>
</gene>
<proteinExistence type="predicted"/>
<name>A0A839QS12_9MICC</name>
<organism evidence="2 3">
    <name type="scientific">Paeniglutamicibacter cryotolerans</name>
    <dbReference type="NCBI Taxonomy" id="670079"/>
    <lineage>
        <taxon>Bacteria</taxon>
        <taxon>Bacillati</taxon>
        <taxon>Actinomycetota</taxon>
        <taxon>Actinomycetes</taxon>
        <taxon>Micrococcales</taxon>
        <taxon>Micrococcaceae</taxon>
        <taxon>Paeniglutamicibacter</taxon>
    </lineage>
</organism>
<keyword evidence="1" id="KW-0472">Membrane</keyword>
<sequence length="148" mass="16313">MTGPSHRGDPAGKPTRAEKREYYSTITARAAARNGMSEAEYRKYASRVGTRPHPLHRPAGLLGISIVITLITGATLVVSAIQWAVNRVNIMASFWLIVVFLVGLCIWSWFLVAHEYRTSRNRRRDSVTLMDQGHSAVDDGPDPGGPVI</sequence>
<dbReference type="EMBL" id="JACHVS010000001">
    <property type="protein sequence ID" value="MBB2994831.1"/>
    <property type="molecule type" value="Genomic_DNA"/>
</dbReference>
<feature type="transmembrane region" description="Helical" evidence="1">
    <location>
        <begin position="61"/>
        <end position="84"/>
    </location>
</feature>
<evidence type="ECO:0000313" key="3">
    <source>
        <dbReference type="Proteomes" id="UP000523000"/>
    </source>
</evidence>
<dbReference type="RefSeq" id="WP_183510161.1">
    <property type="nucleotide sequence ID" value="NZ_BAABGK010000013.1"/>
</dbReference>
<comment type="caution">
    <text evidence="2">The sequence shown here is derived from an EMBL/GenBank/DDBJ whole genome shotgun (WGS) entry which is preliminary data.</text>
</comment>
<protein>
    <submittedName>
        <fullName evidence="2">Uncharacterized protein</fullName>
    </submittedName>
</protein>
<keyword evidence="3" id="KW-1185">Reference proteome</keyword>
<dbReference type="Proteomes" id="UP000523000">
    <property type="component" value="Unassembled WGS sequence"/>
</dbReference>